<accession>A0A371GD08</accession>
<evidence type="ECO:0000313" key="3">
    <source>
        <dbReference type="Proteomes" id="UP000257109"/>
    </source>
</evidence>
<dbReference type="AlphaFoldDB" id="A0A371GD08"/>
<sequence>MANQKKANPAQGHHLYHIGRRQQPTLERLSMKEKDSGGTHGSQHNTSRKTDVRAGHHLHRPRQ</sequence>
<comment type="caution">
    <text evidence="2">The sequence shown here is derived from an EMBL/GenBank/DDBJ whole genome shotgun (WGS) entry which is preliminary data.</text>
</comment>
<organism evidence="2 3">
    <name type="scientific">Mucuna pruriens</name>
    <name type="common">Velvet bean</name>
    <name type="synonym">Dolichos pruriens</name>
    <dbReference type="NCBI Taxonomy" id="157652"/>
    <lineage>
        <taxon>Eukaryota</taxon>
        <taxon>Viridiplantae</taxon>
        <taxon>Streptophyta</taxon>
        <taxon>Embryophyta</taxon>
        <taxon>Tracheophyta</taxon>
        <taxon>Spermatophyta</taxon>
        <taxon>Magnoliopsida</taxon>
        <taxon>eudicotyledons</taxon>
        <taxon>Gunneridae</taxon>
        <taxon>Pentapetalae</taxon>
        <taxon>rosids</taxon>
        <taxon>fabids</taxon>
        <taxon>Fabales</taxon>
        <taxon>Fabaceae</taxon>
        <taxon>Papilionoideae</taxon>
        <taxon>50 kb inversion clade</taxon>
        <taxon>NPAAA clade</taxon>
        <taxon>indigoferoid/millettioid clade</taxon>
        <taxon>Phaseoleae</taxon>
        <taxon>Mucuna</taxon>
    </lineage>
</organism>
<protein>
    <submittedName>
        <fullName evidence="2">Uncharacterized protein</fullName>
    </submittedName>
</protein>
<dbReference type="Proteomes" id="UP000257109">
    <property type="component" value="Unassembled WGS sequence"/>
</dbReference>
<proteinExistence type="predicted"/>
<feature type="region of interest" description="Disordered" evidence="1">
    <location>
        <begin position="1"/>
        <end position="63"/>
    </location>
</feature>
<evidence type="ECO:0000313" key="2">
    <source>
        <dbReference type="EMBL" id="RDX88411.1"/>
    </source>
</evidence>
<reference evidence="2" key="1">
    <citation type="submission" date="2018-05" db="EMBL/GenBank/DDBJ databases">
        <title>Draft genome of Mucuna pruriens seed.</title>
        <authorList>
            <person name="Nnadi N.E."/>
            <person name="Vos R."/>
            <person name="Hasami M.H."/>
            <person name="Devisetty U.K."/>
            <person name="Aguiy J.C."/>
        </authorList>
    </citation>
    <scope>NUCLEOTIDE SEQUENCE [LARGE SCALE GENOMIC DNA]</scope>
    <source>
        <strain evidence="2">JCA_2017</strain>
    </source>
</reference>
<name>A0A371GD08_MUCPR</name>
<evidence type="ECO:0000256" key="1">
    <source>
        <dbReference type="SAM" id="MobiDB-lite"/>
    </source>
</evidence>
<gene>
    <name evidence="2" type="ORF">CR513_30012</name>
</gene>
<dbReference type="EMBL" id="QJKJ01005947">
    <property type="protein sequence ID" value="RDX88411.1"/>
    <property type="molecule type" value="Genomic_DNA"/>
</dbReference>
<keyword evidence="3" id="KW-1185">Reference proteome</keyword>
<feature type="non-terminal residue" evidence="2">
    <location>
        <position position="1"/>
    </location>
</feature>